<dbReference type="InterPro" id="IPR051044">
    <property type="entry name" value="MAG_DAG_Lipase"/>
</dbReference>
<dbReference type="SUPFAM" id="SSF53474">
    <property type="entry name" value="alpha/beta-Hydrolases"/>
    <property type="match status" value="1"/>
</dbReference>
<evidence type="ECO:0000313" key="3">
    <source>
        <dbReference type="Proteomes" id="UP001437460"/>
    </source>
</evidence>
<dbReference type="GO" id="GO:0016787">
    <property type="term" value="F:hydrolase activity"/>
    <property type="evidence" value="ECO:0007669"/>
    <property type="project" value="UniProtKB-KW"/>
</dbReference>
<dbReference type="RefSeq" id="WP_349229079.1">
    <property type="nucleotide sequence ID" value="NZ_JBBMFJ010000010.1"/>
</dbReference>
<dbReference type="Pfam" id="PF12146">
    <property type="entry name" value="Hydrolase_4"/>
    <property type="match status" value="1"/>
</dbReference>
<reference evidence="2 3" key="1">
    <citation type="submission" date="2024-03" db="EMBL/GenBank/DDBJ databases">
        <title>Human intestinal bacterial collection.</title>
        <authorList>
            <person name="Pauvert C."/>
            <person name="Hitch T.C.A."/>
            <person name="Clavel T."/>
        </authorList>
    </citation>
    <scope>NUCLEOTIDE SEQUENCE [LARGE SCALE GENOMIC DNA]</scope>
    <source>
        <strain evidence="2 3">CLA-AP-H27</strain>
    </source>
</reference>
<dbReference type="Gene3D" id="3.40.50.1820">
    <property type="entry name" value="alpha/beta hydrolase"/>
    <property type="match status" value="1"/>
</dbReference>
<accession>A0ABV1HKK6</accession>
<dbReference type="InterPro" id="IPR029058">
    <property type="entry name" value="AB_hydrolase_fold"/>
</dbReference>
<evidence type="ECO:0000313" key="2">
    <source>
        <dbReference type="EMBL" id="MEQ2562848.1"/>
    </source>
</evidence>
<feature type="domain" description="Serine aminopeptidase S33" evidence="1">
    <location>
        <begin position="33"/>
        <end position="302"/>
    </location>
</feature>
<name>A0ABV1HKK6_9FIRM</name>
<keyword evidence="2" id="KW-0378">Hydrolase</keyword>
<sequence length="321" mass="36368">MKKRDFYLPSSDGKSRLHCVEWLPDEAESQAIKLWVQLVHGMNEHMGRYGEFASFLAEHGIAVIGHDCLGHGDTAPYGEAELSKKERGFFAEQHGGTFLLRDMHRVAGYGATRYPGAKHILLGHSMGSFLTRRYLSAYPGKEPDGVILLGTGFPAPQLVFTGEMLAALFGKIKGNHYRSRLLYELSIGNYNRKFQPVRTDYDWLTRDERYVDRFLNNPRCDFIFTAGAYRDFFHEIRAAEETELVGYLPKNIPYLILAGDKDPVGENGKGVKKLAALYRKVGVQDLTMKLYPGARHEVLNEVNRTEVFGDILRWLTEKSGT</sequence>
<organism evidence="2 3">
    <name type="scientific">Ventrimonas faecis</name>
    <dbReference type="NCBI Taxonomy" id="3133170"/>
    <lineage>
        <taxon>Bacteria</taxon>
        <taxon>Bacillati</taxon>
        <taxon>Bacillota</taxon>
        <taxon>Clostridia</taxon>
        <taxon>Lachnospirales</taxon>
        <taxon>Lachnospiraceae</taxon>
        <taxon>Ventrimonas</taxon>
    </lineage>
</organism>
<gene>
    <name evidence="2" type="ORF">WMO41_06685</name>
</gene>
<evidence type="ECO:0000259" key="1">
    <source>
        <dbReference type="Pfam" id="PF12146"/>
    </source>
</evidence>
<dbReference type="Proteomes" id="UP001437460">
    <property type="component" value="Unassembled WGS sequence"/>
</dbReference>
<comment type="caution">
    <text evidence="2">The sequence shown here is derived from an EMBL/GenBank/DDBJ whole genome shotgun (WGS) entry which is preliminary data.</text>
</comment>
<dbReference type="PANTHER" id="PTHR11614">
    <property type="entry name" value="PHOSPHOLIPASE-RELATED"/>
    <property type="match status" value="1"/>
</dbReference>
<dbReference type="EMBL" id="JBBMFJ010000010">
    <property type="protein sequence ID" value="MEQ2562848.1"/>
    <property type="molecule type" value="Genomic_DNA"/>
</dbReference>
<keyword evidence="3" id="KW-1185">Reference proteome</keyword>
<dbReference type="InterPro" id="IPR022742">
    <property type="entry name" value="Hydrolase_4"/>
</dbReference>
<protein>
    <submittedName>
        <fullName evidence="2">Alpha/beta hydrolase</fullName>
    </submittedName>
</protein>
<proteinExistence type="predicted"/>